<dbReference type="EMBL" id="ATGI01000017">
    <property type="protein sequence ID" value="EPF74630.1"/>
    <property type="molecule type" value="Genomic_DNA"/>
</dbReference>
<dbReference type="Proteomes" id="UP000014568">
    <property type="component" value="Unassembled WGS sequence"/>
</dbReference>
<dbReference type="PATRIC" id="fig|421052.3.peg.1360"/>
<dbReference type="AlphaFoldDB" id="S3N3Q4"/>
<protein>
    <submittedName>
        <fullName evidence="1">Uncharacterized protein</fullName>
    </submittedName>
</protein>
<evidence type="ECO:0000313" key="1">
    <source>
        <dbReference type="EMBL" id="EPF74630.1"/>
    </source>
</evidence>
<organism evidence="1 2">
    <name type="scientific">Acinetobacter rudis CIP 110305</name>
    <dbReference type="NCBI Taxonomy" id="421052"/>
    <lineage>
        <taxon>Bacteria</taxon>
        <taxon>Pseudomonadati</taxon>
        <taxon>Pseudomonadota</taxon>
        <taxon>Gammaproteobacteria</taxon>
        <taxon>Moraxellales</taxon>
        <taxon>Moraxellaceae</taxon>
        <taxon>Acinetobacter</taxon>
    </lineage>
</organism>
<comment type="caution">
    <text evidence="1">The sequence shown here is derived from an EMBL/GenBank/DDBJ whole genome shotgun (WGS) entry which is preliminary data.</text>
</comment>
<dbReference type="HOGENOM" id="CLU_1754911_0_0_6"/>
<proteinExistence type="predicted"/>
<accession>S3N3Q4</accession>
<name>S3N3Q4_9GAMM</name>
<dbReference type="eggNOG" id="ENOG5031MDR">
    <property type="taxonomic scope" value="Bacteria"/>
</dbReference>
<sequence>MALRFGLEFDLNKIERDTPGLIYTEYFHTLMYLNFATYLRINSKNGALKAVAELMSDGYKLRVAAHYKNMEDIVQLSPAGWGVFSKAQYVAHAEAAIMNNGPYIISQRLYRLLFGSTWNKQAYKLCSSEGYIAPKSDILLVSDDWRLDVSPKR</sequence>
<gene>
    <name evidence="1" type="ORF">F945_01397</name>
</gene>
<keyword evidence="2" id="KW-1185">Reference proteome</keyword>
<evidence type="ECO:0000313" key="2">
    <source>
        <dbReference type="Proteomes" id="UP000014568"/>
    </source>
</evidence>
<reference evidence="1 2" key="1">
    <citation type="submission" date="2013-06" db="EMBL/GenBank/DDBJ databases">
        <title>The Genome Sequence of Acinetobacter rudis CIP 110305.</title>
        <authorList>
            <consortium name="The Broad Institute Genome Sequencing Platform"/>
            <consortium name="The Broad Institute Genome Sequencing Center for Infectious Disease"/>
            <person name="Cerqueira G."/>
            <person name="Feldgarden M."/>
            <person name="Courvalin P."/>
            <person name="Perichon B."/>
            <person name="Grillot-Courvalin C."/>
            <person name="Clermont D."/>
            <person name="Rocha E."/>
            <person name="Yoon E.-J."/>
            <person name="Nemec A."/>
            <person name="Young S.K."/>
            <person name="Zeng Q."/>
            <person name="Gargeya S."/>
            <person name="Fitzgerald M."/>
            <person name="Abouelleil A."/>
            <person name="Alvarado L."/>
            <person name="Berlin A.M."/>
            <person name="Chapman S.B."/>
            <person name="Dewar J."/>
            <person name="Goldberg J."/>
            <person name="Griggs A."/>
            <person name="Gujja S."/>
            <person name="Hansen M."/>
            <person name="Howarth C."/>
            <person name="Imamovic A."/>
            <person name="Larimer J."/>
            <person name="McCowan C."/>
            <person name="Murphy C."/>
            <person name="Pearson M."/>
            <person name="Priest M."/>
            <person name="Roberts A."/>
            <person name="Saif S."/>
            <person name="Shea T."/>
            <person name="Sykes S."/>
            <person name="Wortman J."/>
            <person name="Nusbaum C."/>
            <person name="Birren B."/>
        </authorList>
    </citation>
    <scope>NUCLEOTIDE SEQUENCE [LARGE SCALE GENOMIC DNA]</scope>
    <source>
        <strain evidence="1 2">CIP 110305</strain>
    </source>
</reference>
<dbReference type="RefSeq" id="WP_016655806.1">
    <property type="nucleotide sequence ID" value="NZ_KE340352.1"/>
</dbReference>